<evidence type="ECO:0000313" key="5">
    <source>
        <dbReference type="Proteomes" id="UP001207116"/>
    </source>
</evidence>
<protein>
    <submittedName>
        <fullName evidence="4">Glycosyltransferase</fullName>
        <ecNumber evidence="4">2.4.-.-</ecNumber>
    </submittedName>
</protein>
<keyword evidence="1 4" id="KW-0328">Glycosyltransferase</keyword>
<dbReference type="Pfam" id="PF00535">
    <property type="entry name" value="Glycos_transf_2"/>
    <property type="match status" value="1"/>
</dbReference>
<dbReference type="EMBL" id="JAPFQP010000003">
    <property type="protein sequence ID" value="MCX2719855.1"/>
    <property type="molecule type" value="Genomic_DNA"/>
</dbReference>
<dbReference type="AlphaFoldDB" id="A0AAE3MLA0"/>
<dbReference type="Gene3D" id="3.90.550.10">
    <property type="entry name" value="Spore Coat Polysaccharide Biosynthesis Protein SpsA, Chain A"/>
    <property type="match status" value="1"/>
</dbReference>
<evidence type="ECO:0000256" key="2">
    <source>
        <dbReference type="ARBA" id="ARBA00022679"/>
    </source>
</evidence>
<dbReference type="CDD" id="cd00761">
    <property type="entry name" value="Glyco_tranf_GTA_type"/>
    <property type="match status" value="1"/>
</dbReference>
<keyword evidence="5" id="KW-1185">Reference proteome</keyword>
<keyword evidence="2 4" id="KW-0808">Transferase</keyword>
<comment type="caution">
    <text evidence="4">The sequence shown here is derived from an EMBL/GenBank/DDBJ whole genome shotgun (WGS) entry which is preliminary data.</text>
</comment>
<dbReference type="InterPro" id="IPR029044">
    <property type="entry name" value="Nucleotide-diphossugar_trans"/>
</dbReference>
<dbReference type="PANTHER" id="PTHR22916:SF51">
    <property type="entry name" value="GLYCOSYLTRANSFERASE EPSH-RELATED"/>
    <property type="match status" value="1"/>
</dbReference>
<sequence>MNNPLLSIIIPVYNSEDFIQECISSIQNQNFEDFEIIAVNDGSVDGSEEILENMSEKDFRIRVFTIENNGQANARNHGIRQALGEYITFIDSDDLLDLGTLSYNMNIIITDPSIDFLQYPRKIESADGSFIHVTPQKEVIVKNDDFFVEWIERKLISWLVCDKIFKRESIKNVNFEFGMVYEDNYFISEILNIVNKAYISSKGCYIYKFNNNSTTRTEHSLKKDLDTQKVNLNILKKAILRDEPLSLRLNIFCRTLNVYLSLIKSFNQKNLCIDPILTSEIHNYSHLFILKSNLNWKCKLRITYFKLFRKF</sequence>
<dbReference type="GO" id="GO:0016758">
    <property type="term" value="F:hexosyltransferase activity"/>
    <property type="evidence" value="ECO:0007669"/>
    <property type="project" value="UniProtKB-ARBA"/>
</dbReference>
<accession>A0AAE3MLA0</accession>
<organism evidence="4 5">
    <name type="scientific">Lentiprolixibacter aurantiacus</name>
    <dbReference type="NCBI Taxonomy" id="2993939"/>
    <lineage>
        <taxon>Bacteria</taxon>
        <taxon>Pseudomonadati</taxon>
        <taxon>Bacteroidota</taxon>
        <taxon>Flavobacteriia</taxon>
        <taxon>Flavobacteriales</taxon>
        <taxon>Flavobacteriaceae</taxon>
        <taxon>Lentiprolixibacter</taxon>
    </lineage>
</organism>
<dbReference type="Proteomes" id="UP001207116">
    <property type="component" value="Unassembled WGS sequence"/>
</dbReference>
<dbReference type="PANTHER" id="PTHR22916">
    <property type="entry name" value="GLYCOSYLTRANSFERASE"/>
    <property type="match status" value="1"/>
</dbReference>
<feature type="domain" description="Glycosyltransferase 2-like" evidence="3">
    <location>
        <begin position="7"/>
        <end position="111"/>
    </location>
</feature>
<evidence type="ECO:0000259" key="3">
    <source>
        <dbReference type="Pfam" id="PF00535"/>
    </source>
</evidence>
<dbReference type="SUPFAM" id="SSF53448">
    <property type="entry name" value="Nucleotide-diphospho-sugar transferases"/>
    <property type="match status" value="1"/>
</dbReference>
<dbReference type="RefSeq" id="WP_266013031.1">
    <property type="nucleotide sequence ID" value="NZ_JAPFQP010000003.1"/>
</dbReference>
<dbReference type="InterPro" id="IPR001173">
    <property type="entry name" value="Glyco_trans_2-like"/>
</dbReference>
<evidence type="ECO:0000313" key="4">
    <source>
        <dbReference type="EMBL" id="MCX2719855.1"/>
    </source>
</evidence>
<evidence type="ECO:0000256" key="1">
    <source>
        <dbReference type="ARBA" id="ARBA00022676"/>
    </source>
</evidence>
<gene>
    <name evidence="4" type="ORF">OO016_09595</name>
</gene>
<proteinExistence type="predicted"/>
<reference evidence="4" key="1">
    <citation type="submission" date="2022-11" db="EMBL/GenBank/DDBJ databases">
        <title>The characterization of three novel Bacteroidetes species and genomic analysis of their roles in tidal elemental geochemical cycles.</title>
        <authorList>
            <person name="Ma K.-J."/>
        </authorList>
    </citation>
    <scope>NUCLEOTIDE SEQUENCE</scope>
    <source>
        <strain evidence="4">M415</strain>
    </source>
</reference>
<name>A0AAE3MLA0_9FLAO</name>
<dbReference type="EC" id="2.4.-.-" evidence="4"/>